<evidence type="ECO:0000313" key="3">
    <source>
        <dbReference type="Proteomes" id="UP000002705"/>
    </source>
</evidence>
<feature type="compositionally biased region" description="Basic and acidic residues" evidence="1">
    <location>
        <begin position="26"/>
        <end position="35"/>
    </location>
</feature>
<dbReference type="Proteomes" id="UP000002705">
    <property type="component" value="Chromosome 3"/>
</dbReference>
<keyword evidence="3" id="KW-1185">Reference proteome</keyword>
<gene>
    <name evidence="2" type="ordered locus">Bcep18194_C7192</name>
</gene>
<feature type="region of interest" description="Disordered" evidence="1">
    <location>
        <begin position="1"/>
        <end position="42"/>
    </location>
</feature>
<protein>
    <submittedName>
        <fullName evidence="2">Uncharacterized protein</fullName>
    </submittedName>
</protein>
<accession>Q39MT0</accession>
<name>Q39MT0_BURL3</name>
<reference evidence="2" key="1">
    <citation type="submission" date="2009-01" db="EMBL/GenBank/DDBJ databases">
        <title>Complete sequence of chromosome 3 of Burkholderia sp. 383.</title>
        <authorList>
            <consortium name="US DOE Joint Genome Institute"/>
            <person name="Copeland A."/>
            <person name="Lucas S."/>
            <person name="Lapidus A."/>
            <person name="Barry K."/>
            <person name="Detter J.C."/>
            <person name="Glavina T."/>
            <person name="Hammon N."/>
            <person name="Israni S."/>
            <person name="Pitluck S."/>
            <person name="Chain P."/>
            <person name="Malfatti S."/>
            <person name="Shin M."/>
            <person name="Vergez L."/>
            <person name="Schmutz J."/>
            <person name="Larimer F."/>
            <person name="Land M."/>
            <person name="Kyrpides N."/>
            <person name="Lykidis A."/>
            <person name="Richardson P."/>
        </authorList>
    </citation>
    <scope>NUCLEOTIDE SEQUENCE</scope>
    <source>
        <strain evidence="2">383</strain>
    </source>
</reference>
<feature type="compositionally biased region" description="Basic and acidic residues" evidence="1">
    <location>
        <begin position="1"/>
        <end position="19"/>
    </location>
</feature>
<dbReference type="HOGENOM" id="CLU_2631356_0_0_4"/>
<dbReference type="EMBL" id="CP000150">
    <property type="protein sequence ID" value="ABB06236.1"/>
    <property type="molecule type" value="Genomic_DNA"/>
</dbReference>
<dbReference type="AlphaFoldDB" id="Q39MT0"/>
<organism evidence="2 3">
    <name type="scientific">Burkholderia lata (strain ATCC 17760 / DSM 23089 / LMG 22485 / NCIMB 9086 / R18194 / 383)</name>
    <dbReference type="NCBI Taxonomy" id="482957"/>
    <lineage>
        <taxon>Bacteria</taxon>
        <taxon>Pseudomonadati</taxon>
        <taxon>Pseudomonadota</taxon>
        <taxon>Betaproteobacteria</taxon>
        <taxon>Burkholderiales</taxon>
        <taxon>Burkholderiaceae</taxon>
        <taxon>Burkholderia</taxon>
        <taxon>Burkholderia cepacia complex</taxon>
    </lineage>
</organism>
<evidence type="ECO:0000313" key="2">
    <source>
        <dbReference type="EMBL" id="ABB06236.1"/>
    </source>
</evidence>
<proteinExistence type="predicted"/>
<sequence>MGCGDHRDDHPGRVSDRQVVRAQGRARPESQPEVRTRHHGCQARRADRWRRAELLPAHCRPRSRNTASTLRRRQGRF</sequence>
<evidence type="ECO:0000256" key="1">
    <source>
        <dbReference type="SAM" id="MobiDB-lite"/>
    </source>
</evidence>
<dbReference type="KEGG" id="bur:Bcep18194_C7192"/>